<dbReference type="Proteomes" id="UP000182761">
    <property type="component" value="Unassembled WGS sequence"/>
</dbReference>
<evidence type="ECO:0000313" key="15">
    <source>
        <dbReference type="Proteomes" id="UP000182761"/>
    </source>
</evidence>
<sequence length="1395" mass="162191">MSFKKILGLDVGVASIGWAVVRENEENPNFNTITKLGVRVVPITSDEKLNFEKGKSITSNAERTLARSSRRNLQRFRLRRKNLIAILLQNQIITPTTPLTEKGKFTTFETLKIRAKATKEKIELEELARVLLHINKKRGYKSSRKVKNSEDGKAIDGMEAAKILYENKLTPGQYTYQLLEKGSNKIPDFYCSDLQIEWEVIWNFQKQFYPNLLTEDFKKELKGIGQRATAALFLKKYGIYTALNKGKREEKKLQAYKWRSKSVSEKIPVEELAYVIAEINSHITNSSGYLGTISDRSKELYFNQQTIGENLYAQVAKNTHAKLKNQVFLRQDYSAEFEQIWETQAKFHPQLTPELKKKIRDSIIFYQRKLRSQKRLISICEFENREIEIIKNGKKKKKKIGLKAAPKSSPLFQEFKIWQVLNNIVIKQEGKDRLLTWEEKELLFTELNIKGNISGQKALALLKLSPKDTKINVTILEGNHTQEQLYRVYLRILGMEGYDVFDLLKIPENQDEIKPADSKISAAEIKETVKSVFKTCSISPSILDFDPLLPNPEFENQSSYQLWHLLYSYEGDSSPSGNEKLLELLKNKFGFKKEHALLLASISYTYIYGNLSSKAMRKIYPYSKENTYSEACMLAGYRHSKNALPREELVKYQLKDRLEILPKNSLRNPVVEKVLNQLINLVNSLMDEYGAFDEIRLEMARELKKNAKEREKWSKNIADATSRNQKHAEILKKDFKISNPSKNDLIRYRLYLELKANGYNDLYTNTYIDINYLFTHRYDIDHIIPQSKVLDDSFSNKVLVPRQANLEKSNLTAFDYISHQGKEKEEHYLNVITELYKRGSISETKYKNLQKKGNEIGEGFINRDLKNTQYIVRKAREILSLITPNVVTTTGEITAKLRKDWNLINSMKELNMDKFRNARLTELVENSRGEKKEIIIDWNKRNDQRHHAIDALVVAFTTRNHVQYLNYMNAREDESHKQHSHILSIEKKIKYDKFHENGSRQSRFIYPTSNFREEAKKKLKEILVSYKTKNKVVTVNINKPKKKGGYSPKHELTPRGPLHKETIYGMIRILHTKEIKVSSKLNFETVVRIQNPRYRNALLERLKDNFNDPKKAFSGTNSLTKNPVFLTANSTETVPEKVTIQWFEKVYTIRKPINPTNFKNEKNIEKVLDPTIRTLLKKRLQEYNGNAKEAFSDLEKNPIWLNQEKGICIKTVTITGISNVESLHTKKDHFGKELLDINGNPIPVDFVSTGNNHHVAIYEDSEGNLQEKVVSFYEAVERVNQGLPVIDTLYNLDLGWKFLFTMKQNEMFLFPADDFDPNDIDIYDEKNLILISKHLFRVQKLSSKDYCFRHHLETSINFNDPALKGITWRRESPNGLRNLVKVRLNHLGKIVHIGE</sequence>
<keyword evidence="15" id="KW-1185">Reference proteome</keyword>
<dbReference type="GO" id="GO:0051607">
    <property type="term" value="P:defense response to virus"/>
    <property type="evidence" value="ECO:0007669"/>
    <property type="project" value="UniProtKB-UniRule"/>
</dbReference>
<dbReference type="PROSITE" id="PS51749">
    <property type="entry name" value="HNH_CAS9"/>
    <property type="match status" value="1"/>
</dbReference>
<protein>
    <recommendedName>
        <fullName evidence="12">CRISPR-associated endonuclease Cas9</fullName>
        <ecNumber evidence="12">3.1.-.-</ecNumber>
    </recommendedName>
</protein>
<comment type="similarity">
    <text evidence="12">Belongs to the CRISPR-associated Cas9 family.</text>
</comment>
<evidence type="ECO:0000256" key="6">
    <source>
        <dbReference type="ARBA" id="ARBA00022842"/>
    </source>
</evidence>
<evidence type="ECO:0000256" key="8">
    <source>
        <dbReference type="ARBA" id="ARBA00023118"/>
    </source>
</evidence>
<evidence type="ECO:0000256" key="5">
    <source>
        <dbReference type="ARBA" id="ARBA00022801"/>
    </source>
</evidence>
<dbReference type="InterPro" id="IPR036397">
    <property type="entry name" value="RNaseH_sf"/>
</dbReference>
<evidence type="ECO:0000256" key="3">
    <source>
        <dbReference type="ARBA" id="ARBA00022723"/>
    </source>
</evidence>
<dbReference type="EMBL" id="FCOR01000014">
    <property type="protein sequence ID" value="CVK17026.1"/>
    <property type="molecule type" value="Genomic_DNA"/>
</dbReference>
<comment type="function">
    <text evidence="12">CRISPR (clustered regularly interspaced short palindromic repeat) is an adaptive immune system that provides protection against mobile genetic elements (viruses, transposable elements and conjugative plasmids). CRISPR clusters contain spacers, sequences complementary to antecedent mobile elements, and target invading nucleic acids. CRISPR clusters are transcribed and processed into CRISPR RNA (crRNA). In type II CRISPR systems correct processing of pre-crRNA requires a trans-encoded small RNA (tracrRNA), endogenous ribonuclease 3 (rnc) and this protein. The tracrRNA serves as a guide for ribonuclease 3-aided processing of pre-crRNA. Subsequently Cas9/crRNA/tracrRNA endonucleolytically cleaves linear or circular dsDNA target complementary to the spacer; Cas9 is inactive in the absence of the 2 guide RNAs (gRNA). Cas9 recognizes the protospacer adjacent motif (PAM) in the CRISPR repeat sequences to help distinguish self versus nonself, as targets within the bacterial CRISPR locus do not have PAMs. PAM recognition is also required for catalytic activity.</text>
</comment>
<proteinExistence type="inferred from homology"/>
<feature type="binding site" evidence="12">
    <location>
        <position position="698"/>
    </location>
    <ligand>
        <name>Mg(2+)</name>
        <dbReference type="ChEBI" id="CHEBI:18420"/>
        <label>1</label>
    </ligand>
</feature>
<feature type="active site" description="For RuvC-like nuclease domain" evidence="12">
    <location>
        <position position="10"/>
    </location>
</feature>
<dbReference type="STRING" id="1586267.GCA_001418685_01895"/>
<dbReference type="GO" id="GO:0016787">
    <property type="term" value="F:hydrolase activity"/>
    <property type="evidence" value="ECO:0007669"/>
    <property type="project" value="UniProtKB-KW"/>
</dbReference>
<dbReference type="RefSeq" id="WP_055426200.1">
    <property type="nucleotide sequence ID" value="NZ_FCOR01000014.1"/>
</dbReference>
<dbReference type="GO" id="GO:0003723">
    <property type="term" value="F:RNA binding"/>
    <property type="evidence" value="ECO:0007669"/>
    <property type="project" value="UniProtKB-UniRule"/>
</dbReference>
<feature type="binding site" evidence="12">
    <location>
        <position position="702"/>
    </location>
    <ligand>
        <name>Mg(2+)</name>
        <dbReference type="ChEBI" id="CHEBI:18420"/>
        <label>2</label>
    </ligand>
</feature>
<accession>A0A0X3ARL2</accession>
<keyword evidence="4 12" id="KW-0255">Endonuclease</keyword>
<dbReference type="HAMAP" id="MF_01480">
    <property type="entry name" value="Cas9"/>
    <property type="match status" value="1"/>
</dbReference>
<evidence type="ECO:0000256" key="11">
    <source>
        <dbReference type="ARBA" id="ARBA00046380"/>
    </source>
</evidence>
<keyword evidence="5 12" id="KW-0378">Hydrolase</keyword>
<dbReference type="GO" id="GO:0004519">
    <property type="term" value="F:endonuclease activity"/>
    <property type="evidence" value="ECO:0007669"/>
    <property type="project" value="UniProtKB-UniRule"/>
</dbReference>
<comment type="cofactor">
    <cofactor evidence="1 12">
        <name>Mg(2+)</name>
        <dbReference type="ChEBI" id="CHEBI:18420"/>
    </cofactor>
</comment>
<evidence type="ECO:0000256" key="12">
    <source>
        <dbReference type="HAMAP-Rule" id="MF_01480"/>
    </source>
</evidence>
<evidence type="ECO:0000256" key="2">
    <source>
        <dbReference type="ARBA" id="ARBA00022722"/>
    </source>
</evidence>
<feature type="domain" description="HNH Cas9-type" evidence="13">
    <location>
        <begin position="703"/>
        <end position="865"/>
    </location>
</feature>
<keyword evidence="9 12" id="KW-0238">DNA-binding</keyword>
<evidence type="ECO:0000256" key="7">
    <source>
        <dbReference type="ARBA" id="ARBA00022884"/>
    </source>
</evidence>
<dbReference type="GO" id="GO:0043571">
    <property type="term" value="P:maintenance of CRISPR repeat elements"/>
    <property type="evidence" value="ECO:0007669"/>
    <property type="project" value="UniProtKB-UniRule"/>
</dbReference>
<feature type="binding site" evidence="12">
    <location>
        <position position="10"/>
    </location>
    <ligand>
        <name>Mg(2+)</name>
        <dbReference type="ChEBI" id="CHEBI:18420"/>
        <label>1</label>
    </ligand>
</feature>
<dbReference type="OrthoDB" id="9777169at2"/>
<feature type="active site" description="Proton acceptor for HNH nuclease domain" evidence="12">
    <location>
        <position position="782"/>
    </location>
</feature>
<evidence type="ECO:0000256" key="9">
    <source>
        <dbReference type="ARBA" id="ARBA00023125"/>
    </source>
</evidence>
<evidence type="ECO:0000259" key="13">
    <source>
        <dbReference type="PROSITE" id="PS51749"/>
    </source>
</evidence>
<evidence type="ECO:0000313" key="14">
    <source>
        <dbReference type="EMBL" id="CVK17026.1"/>
    </source>
</evidence>
<dbReference type="InterPro" id="IPR033114">
    <property type="entry name" value="HNH_CAS9"/>
</dbReference>
<dbReference type="GO" id="GO:0003677">
    <property type="term" value="F:DNA binding"/>
    <property type="evidence" value="ECO:0007669"/>
    <property type="project" value="UniProtKB-UniRule"/>
</dbReference>
<gene>
    <name evidence="12" type="primary">cas9</name>
    <name evidence="14" type="ORF">Ga0061079_11441</name>
</gene>
<keyword evidence="10" id="KW-0464">Manganese</keyword>
<dbReference type="InterPro" id="IPR003615">
    <property type="entry name" value="HNH_nuc"/>
</dbReference>
<dbReference type="InterPro" id="IPR041383">
    <property type="entry name" value="RuvC_III"/>
</dbReference>
<keyword evidence="3 12" id="KW-0479">Metal-binding</keyword>
<reference evidence="14 15" key="1">
    <citation type="submission" date="2016-01" db="EMBL/GenBank/DDBJ databases">
        <authorList>
            <person name="McClelland M."/>
            <person name="Jain A."/>
            <person name="Saraogi P."/>
            <person name="Mendelson R."/>
            <person name="Westerman R."/>
            <person name="SanMiguel P."/>
            <person name="Csonka L."/>
        </authorList>
    </citation>
    <scope>NUCLEOTIDE SEQUENCE [LARGE SCALE GENOMIC DNA]</scope>
    <source>
        <strain evidence="14 15">R-53146</strain>
    </source>
</reference>
<dbReference type="Gene3D" id="3.30.420.10">
    <property type="entry name" value="Ribonuclease H-like superfamily/Ribonuclease H"/>
    <property type="match status" value="3"/>
</dbReference>
<feature type="binding site" evidence="12">
    <location>
        <position position="10"/>
    </location>
    <ligand>
        <name>Mg(2+)</name>
        <dbReference type="ChEBI" id="CHEBI:18420"/>
        <label>2</label>
    </ligand>
</feature>
<evidence type="ECO:0000256" key="10">
    <source>
        <dbReference type="ARBA" id="ARBA00023211"/>
    </source>
</evidence>
<evidence type="ECO:0000256" key="4">
    <source>
        <dbReference type="ARBA" id="ARBA00022759"/>
    </source>
</evidence>
<feature type="binding site" evidence="12">
    <location>
        <position position="947"/>
    </location>
    <ligand>
        <name>Mg(2+)</name>
        <dbReference type="ChEBI" id="CHEBI:18420"/>
        <label>2</label>
    </ligand>
</feature>
<keyword evidence="2 12" id="KW-0540">Nuclease</keyword>
<dbReference type="Pfam" id="PF18541">
    <property type="entry name" value="RuvC_III"/>
    <property type="match status" value="1"/>
</dbReference>
<dbReference type="InterPro" id="IPR028629">
    <property type="entry name" value="Cas9"/>
</dbReference>
<dbReference type="EC" id="3.1.-.-" evidence="12"/>
<keyword evidence="8 12" id="KW-0051">Antiviral defense</keyword>
<keyword evidence="6 12" id="KW-0460">Magnesium</keyword>
<name>A0A0X3ARL2_9FLAO</name>
<organism evidence="14 15">
    <name type="scientific">Apibacter mensalis</name>
    <dbReference type="NCBI Taxonomy" id="1586267"/>
    <lineage>
        <taxon>Bacteria</taxon>
        <taxon>Pseudomonadati</taxon>
        <taxon>Bacteroidota</taxon>
        <taxon>Flavobacteriia</taxon>
        <taxon>Flavobacteriales</taxon>
        <taxon>Weeksellaceae</taxon>
        <taxon>Apibacter</taxon>
    </lineage>
</organism>
<dbReference type="Pfam" id="PF13395">
    <property type="entry name" value="HNH_4"/>
    <property type="match status" value="1"/>
</dbReference>
<dbReference type="GO" id="GO:0046872">
    <property type="term" value="F:metal ion binding"/>
    <property type="evidence" value="ECO:0007669"/>
    <property type="project" value="UniProtKB-UniRule"/>
</dbReference>
<evidence type="ECO:0000256" key="1">
    <source>
        <dbReference type="ARBA" id="ARBA00001946"/>
    </source>
</evidence>
<feature type="binding site" evidence="12">
    <location>
        <position position="702"/>
    </location>
    <ligand>
        <name>Mg(2+)</name>
        <dbReference type="ChEBI" id="CHEBI:18420"/>
        <label>1</label>
    </ligand>
</feature>
<comment type="subunit">
    <text evidence="11 12">Monomer. Binds crRNA and tracrRNA.</text>
</comment>
<dbReference type="NCBIfam" id="TIGR01865">
    <property type="entry name" value="cas_Csn1"/>
    <property type="match status" value="1"/>
</dbReference>
<comment type="domain">
    <text evidence="12">Has 2 endonuclease domains. The discontinuous RuvC-like domain cleaves the target DNA noncomplementary to crRNA while the HNH nuclease domain cleaves the target DNA complementary to crRNA.</text>
</comment>
<keyword evidence="7 12" id="KW-0694">RNA-binding</keyword>